<feature type="transmembrane region" description="Helical" evidence="1">
    <location>
        <begin position="51"/>
        <end position="72"/>
    </location>
</feature>
<accession>A0A8X6XG88</accession>
<comment type="caution">
    <text evidence="2">The sequence shown here is derived from an EMBL/GenBank/DDBJ whole genome shotgun (WGS) entry which is preliminary data.</text>
</comment>
<dbReference type="Proteomes" id="UP000886998">
    <property type="component" value="Unassembled WGS sequence"/>
</dbReference>
<keyword evidence="1" id="KW-0812">Transmembrane</keyword>
<evidence type="ECO:0000313" key="3">
    <source>
        <dbReference type="Proteomes" id="UP000886998"/>
    </source>
</evidence>
<proteinExistence type="predicted"/>
<keyword evidence="3" id="KW-1185">Reference proteome</keyword>
<sequence>MAARGGYFSMEGEKKEVDFHAYPTTIQSRFKWSVVTVKESNWSKCEWRSSFIILFRGINGVSAALVIPRLFLLTVARIRLWKGYPGDAFSSTFE</sequence>
<organism evidence="2 3">
    <name type="scientific">Trichonephila inaurata madagascariensis</name>
    <dbReference type="NCBI Taxonomy" id="2747483"/>
    <lineage>
        <taxon>Eukaryota</taxon>
        <taxon>Metazoa</taxon>
        <taxon>Ecdysozoa</taxon>
        <taxon>Arthropoda</taxon>
        <taxon>Chelicerata</taxon>
        <taxon>Arachnida</taxon>
        <taxon>Araneae</taxon>
        <taxon>Araneomorphae</taxon>
        <taxon>Entelegynae</taxon>
        <taxon>Araneoidea</taxon>
        <taxon>Nephilidae</taxon>
        <taxon>Trichonephila</taxon>
        <taxon>Trichonephila inaurata</taxon>
    </lineage>
</organism>
<keyword evidence="1" id="KW-0472">Membrane</keyword>
<protein>
    <submittedName>
        <fullName evidence="2">Uncharacterized protein</fullName>
    </submittedName>
</protein>
<name>A0A8X6XG88_9ARAC</name>
<evidence type="ECO:0000256" key="1">
    <source>
        <dbReference type="SAM" id="Phobius"/>
    </source>
</evidence>
<reference evidence="2" key="1">
    <citation type="submission" date="2020-08" db="EMBL/GenBank/DDBJ databases">
        <title>Multicomponent nature underlies the extraordinary mechanical properties of spider dragline silk.</title>
        <authorList>
            <person name="Kono N."/>
            <person name="Nakamura H."/>
            <person name="Mori M."/>
            <person name="Yoshida Y."/>
            <person name="Ohtoshi R."/>
            <person name="Malay A.D."/>
            <person name="Moran D.A.P."/>
            <person name="Tomita M."/>
            <person name="Numata K."/>
            <person name="Arakawa K."/>
        </authorList>
    </citation>
    <scope>NUCLEOTIDE SEQUENCE</scope>
</reference>
<dbReference type="EMBL" id="BMAV01008450">
    <property type="protein sequence ID" value="GFY52090.1"/>
    <property type="molecule type" value="Genomic_DNA"/>
</dbReference>
<evidence type="ECO:0000313" key="2">
    <source>
        <dbReference type="EMBL" id="GFY52090.1"/>
    </source>
</evidence>
<gene>
    <name evidence="2" type="ORF">TNIN_473951</name>
</gene>
<dbReference type="AlphaFoldDB" id="A0A8X6XG88"/>
<keyword evidence="1" id="KW-1133">Transmembrane helix</keyword>